<sequence length="94" mass="10865">MSPNQRFEVLLGGSNRNLSYQTVSDFDELILESNGSTRRIQRAQDHQIPKSLRPSNVQRTMHDRRIRYRPSIRITPNSPLISRLFTGCATPEKL</sequence>
<keyword evidence="2" id="KW-1185">Reference proteome</keyword>
<name>A0A2I0V7W4_9ASPA</name>
<evidence type="ECO:0000313" key="2">
    <source>
        <dbReference type="Proteomes" id="UP000233837"/>
    </source>
</evidence>
<accession>A0A2I0V7W4</accession>
<reference evidence="1 2" key="1">
    <citation type="journal article" date="2016" name="Sci. Rep.">
        <title>The Dendrobium catenatum Lindl. genome sequence provides insights into polysaccharide synthase, floral development and adaptive evolution.</title>
        <authorList>
            <person name="Zhang G.Q."/>
            <person name="Xu Q."/>
            <person name="Bian C."/>
            <person name="Tsai W.C."/>
            <person name="Yeh C.M."/>
            <person name="Liu K.W."/>
            <person name="Yoshida K."/>
            <person name="Zhang L.S."/>
            <person name="Chang S.B."/>
            <person name="Chen F."/>
            <person name="Shi Y."/>
            <person name="Su Y.Y."/>
            <person name="Zhang Y.Q."/>
            <person name="Chen L.J."/>
            <person name="Yin Y."/>
            <person name="Lin M."/>
            <person name="Huang H."/>
            <person name="Deng H."/>
            <person name="Wang Z.W."/>
            <person name="Zhu S.L."/>
            <person name="Zhao X."/>
            <person name="Deng C."/>
            <person name="Niu S.C."/>
            <person name="Huang J."/>
            <person name="Wang M."/>
            <person name="Liu G.H."/>
            <person name="Yang H.J."/>
            <person name="Xiao X.J."/>
            <person name="Hsiao Y.Y."/>
            <person name="Wu W.L."/>
            <person name="Chen Y.Y."/>
            <person name="Mitsuda N."/>
            <person name="Ohme-Takagi M."/>
            <person name="Luo Y.B."/>
            <person name="Van de Peer Y."/>
            <person name="Liu Z.J."/>
        </authorList>
    </citation>
    <scope>NUCLEOTIDE SEQUENCE [LARGE SCALE GENOMIC DNA]</scope>
    <source>
        <tissue evidence="1">The whole plant</tissue>
    </source>
</reference>
<dbReference type="Proteomes" id="UP000233837">
    <property type="component" value="Unassembled WGS sequence"/>
</dbReference>
<organism evidence="1 2">
    <name type="scientific">Dendrobium catenatum</name>
    <dbReference type="NCBI Taxonomy" id="906689"/>
    <lineage>
        <taxon>Eukaryota</taxon>
        <taxon>Viridiplantae</taxon>
        <taxon>Streptophyta</taxon>
        <taxon>Embryophyta</taxon>
        <taxon>Tracheophyta</taxon>
        <taxon>Spermatophyta</taxon>
        <taxon>Magnoliopsida</taxon>
        <taxon>Liliopsida</taxon>
        <taxon>Asparagales</taxon>
        <taxon>Orchidaceae</taxon>
        <taxon>Epidendroideae</taxon>
        <taxon>Malaxideae</taxon>
        <taxon>Dendrobiinae</taxon>
        <taxon>Dendrobium</taxon>
    </lineage>
</organism>
<evidence type="ECO:0000313" key="1">
    <source>
        <dbReference type="EMBL" id="PKU59500.1"/>
    </source>
</evidence>
<dbReference type="EMBL" id="KZ504110">
    <property type="protein sequence ID" value="PKU59500.1"/>
    <property type="molecule type" value="Genomic_DNA"/>
</dbReference>
<proteinExistence type="predicted"/>
<reference evidence="1 2" key="2">
    <citation type="journal article" date="2017" name="Nature">
        <title>The Apostasia genome and the evolution of orchids.</title>
        <authorList>
            <person name="Zhang G.Q."/>
            <person name="Liu K.W."/>
            <person name="Li Z."/>
            <person name="Lohaus R."/>
            <person name="Hsiao Y.Y."/>
            <person name="Niu S.C."/>
            <person name="Wang J.Y."/>
            <person name="Lin Y.C."/>
            <person name="Xu Q."/>
            <person name="Chen L.J."/>
            <person name="Yoshida K."/>
            <person name="Fujiwara S."/>
            <person name="Wang Z.W."/>
            <person name="Zhang Y.Q."/>
            <person name="Mitsuda N."/>
            <person name="Wang M."/>
            <person name="Liu G.H."/>
            <person name="Pecoraro L."/>
            <person name="Huang H.X."/>
            <person name="Xiao X.J."/>
            <person name="Lin M."/>
            <person name="Wu X.Y."/>
            <person name="Wu W.L."/>
            <person name="Chen Y.Y."/>
            <person name="Chang S.B."/>
            <person name="Sakamoto S."/>
            <person name="Ohme-Takagi M."/>
            <person name="Yagi M."/>
            <person name="Zeng S.J."/>
            <person name="Shen C.Y."/>
            <person name="Yeh C.M."/>
            <person name="Luo Y.B."/>
            <person name="Tsai W.C."/>
            <person name="Van de Peer Y."/>
            <person name="Liu Z.J."/>
        </authorList>
    </citation>
    <scope>NUCLEOTIDE SEQUENCE [LARGE SCALE GENOMIC DNA]</scope>
    <source>
        <tissue evidence="1">The whole plant</tissue>
    </source>
</reference>
<gene>
    <name evidence="1" type="ORF">MA16_Dca026824</name>
</gene>
<protein>
    <submittedName>
        <fullName evidence="1">Uncharacterized protein</fullName>
    </submittedName>
</protein>
<dbReference type="AlphaFoldDB" id="A0A2I0V7W4"/>